<name>A0A074XPI7_AURPU</name>
<dbReference type="EMBL" id="KL584976">
    <property type="protein sequence ID" value="KEQ87420.1"/>
    <property type="molecule type" value="Genomic_DNA"/>
</dbReference>
<accession>A0A074XPI7</accession>
<sequence>TFSLGLAVTSAPLFISHHNLLLQFFAASVLCCASTTFHSSWLEQCQRVPLIPQRVPFSRFTSHHSSHHRIELSLTYRVR</sequence>
<dbReference type="AlphaFoldDB" id="A0A074XPI7"/>
<gene>
    <name evidence="1" type="ORF">M438DRAFT_312004</name>
</gene>
<evidence type="ECO:0000313" key="2">
    <source>
        <dbReference type="Proteomes" id="UP000030706"/>
    </source>
</evidence>
<proteinExistence type="predicted"/>
<organism evidence="1 2">
    <name type="scientific">Aureobasidium pullulans EXF-150</name>
    <dbReference type="NCBI Taxonomy" id="1043002"/>
    <lineage>
        <taxon>Eukaryota</taxon>
        <taxon>Fungi</taxon>
        <taxon>Dikarya</taxon>
        <taxon>Ascomycota</taxon>
        <taxon>Pezizomycotina</taxon>
        <taxon>Dothideomycetes</taxon>
        <taxon>Dothideomycetidae</taxon>
        <taxon>Dothideales</taxon>
        <taxon>Saccotheciaceae</taxon>
        <taxon>Aureobasidium</taxon>
    </lineage>
</organism>
<protein>
    <submittedName>
        <fullName evidence="1">Uncharacterized protein</fullName>
    </submittedName>
</protein>
<keyword evidence="2" id="KW-1185">Reference proteome</keyword>
<reference evidence="1 2" key="1">
    <citation type="journal article" date="2014" name="BMC Genomics">
        <title>Genome sequencing of four Aureobasidium pullulans varieties: biotechnological potential, stress tolerance, and description of new species.</title>
        <authorList>
            <person name="Gostin Ar C."/>
            <person name="Ohm R.A."/>
            <person name="Kogej T."/>
            <person name="Sonjak S."/>
            <person name="Turk M."/>
            <person name="Zajc J."/>
            <person name="Zalar P."/>
            <person name="Grube M."/>
            <person name="Sun H."/>
            <person name="Han J."/>
            <person name="Sharma A."/>
            <person name="Chiniquy J."/>
            <person name="Ngan C.Y."/>
            <person name="Lipzen A."/>
            <person name="Barry K."/>
            <person name="Grigoriev I.V."/>
            <person name="Gunde-Cimerman N."/>
        </authorList>
    </citation>
    <scope>NUCLEOTIDE SEQUENCE [LARGE SCALE GENOMIC DNA]</scope>
    <source>
        <strain evidence="1 2">EXF-150</strain>
    </source>
</reference>
<dbReference type="RefSeq" id="XP_029763607.1">
    <property type="nucleotide sequence ID" value="XM_029902505.1"/>
</dbReference>
<dbReference type="Proteomes" id="UP000030706">
    <property type="component" value="Unassembled WGS sequence"/>
</dbReference>
<evidence type="ECO:0000313" key="1">
    <source>
        <dbReference type="EMBL" id="KEQ87420.1"/>
    </source>
</evidence>
<dbReference type="GeneID" id="40744811"/>
<feature type="non-terminal residue" evidence="1">
    <location>
        <position position="1"/>
    </location>
</feature>
<dbReference type="HOGENOM" id="CLU_2612402_0_0_1"/>